<protein>
    <submittedName>
        <fullName evidence="9">TolC family protein</fullName>
    </submittedName>
</protein>
<dbReference type="InterPro" id="IPR003423">
    <property type="entry name" value="OMP_efflux"/>
</dbReference>
<organism evidence="9 10">
    <name type="scientific">Imperialibacter roseus</name>
    <dbReference type="NCBI Taxonomy" id="1324217"/>
    <lineage>
        <taxon>Bacteria</taxon>
        <taxon>Pseudomonadati</taxon>
        <taxon>Bacteroidota</taxon>
        <taxon>Cytophagia</taxon>
        <taxon>Cytophagales</taxon>
        <taxon>Flammeovirgaceae</taxon>
        <taxon>Imperialibacter</taxon>
    </lineage>
</organism>
<keyword evidence="7" id="KW-0998">Cell outer membrane</keyword>
<evidence type="ECO:0000256" key="4">
    <source>
        <dbReference type="ARBA" id="ARBA00022452"/>
    </source>
</evidence>
<dbReference type="RefSeq" id="WP_317491243.1">
    <property type="nucleotide sequence ID" value="NZ_CP136051.1"/>
</dbReference>
<evidence type="ECO:0000256" key="8">
    <source>
        <dbReference type="SAM" id="SignalP"/>
    </source>
</evidence>
<keyword evidence="10" id="KW-1185">Reference proteome</keyword>
<dbReference type="SUPFAM" id="SSF56954">
    <property type="entry name" value="Outer membrane efflux proteins (OEP)"/>
    <property type="match status" value="1"/>
</dbReference>
<keyword evidence="3" id="KW-0813">Transport</keyword>
<dbReference type="Pfam" id="PF02321">
    <property type="entry name" value="OEP"/>
    <property type="match status" value="1"/>
</dbReference>
<dbReference type="PANTHER" id="PTHR30026">
    <property type="entry name" value="OUTER MEMBRANE PROTEIN TOLC"/>
    <property type="match status" value="1"/>
</dbReference>
<dbReference type="InterPro" id="IPR051906">
    <property type="entry name" value="TolC-like"/>
</dbReference>
<name>A0ABZ0IU98_9BACT</name>
<gene>
    <name evidence="9" type="ORF">RT717_08160</name>
</gene>
<feature type="signal peptide" evidence="8">
    <location>
        <begin position="1"/>
        <end position="23"/>
    </location>
</feature>
<keyword evidence="5" id="KW-0812">Transmembrane</keyword>
<dbReference type="Proteomes" id="UP001302349">
    <property type="component" value="Chromosome"/>
</dbReference>
<keyword evidence="4" id="KW-1134">Transmembrane beta strand</keyword>
<evidence type="ECO:0000313" key="10">
    <source>
        <dbReference type="Proteomes" id="UP001302349"/>
    </source>
</evidence>
<dbReference type="PANTHER" id="PTHR30026:SF20">
    <property type="entry name" value="OUTER MEMBRANE PROTEIN TOLC"/>
    <property type="match status" value="1"/>
</dbReference>
<sequence>MYIKVTLLTSVLILMGMATSARQSEVTETGGVLDQYVAEALAANLTLKQENLAYEQSLQSLAQSKALFMPSAGISATYSLAQGGRKISFPIGDLLNPVYTTLNQLTDSQQFPQVNNEEIQFLPNRFHETKLRVVQPLFNSDIWYGYKAQQQMVTVQQAKRQAYETQLKGTVREAYFSYLQSVEAIRIYESSLNLLDEQVRVTQSFFDAQLVTKDAVYNAQLERSKMDTQLNDARKNEHLARAFFNFLLNKELDAEIEVDSQFSGDFALPQAIVENSGNLTELALQQRNELQQVQQAQEATNYLVKLNEANRIMPNLAVIGDLGYQGFDYKFNGDQQFSMLIFSLQWDLFKGGARKAKYQSAVLQKTTLETQEEQLKKQIELQVIQAYEEARSAANNLSSAEYALKTSESAFKITQSRFQQNQVLPLEFQQSQLNYTNARLSYSIAKYNLLKSVNEVDKVISSL</sequence>
<evidence type="ECO:0000256" key="3">
    <source>
        <dbReference type="ARBA" id="ARBA00022448"/>
    </source>
</evidence>
<feature type="chain" id="PRO_5046173788" evidence="8">
    <location>
        <begin position="24"/>
        <end position="463"/>
    </location>
</feature>
<comment type="similarity">
    <text evidence="2">Belongs to the outer membrane factor (OMF) (TC 1.B.17) family.</text>
</comment>
<evidence type="ECO:0000256" key="5">
    <source>
        <dbReference type="ARBA" id="ARBA00022692"/>
    </source>
</evidence>
<keyword evidence="6" id="KW-0472">Membrane</keyword>
<evidence type="ECO:0000313" key="9">
    <source>
        <dbReference type="EMBL" id="WOK08608.1"/>
    </source>
</evidence>
<evidence type="ECO:0000256" key="7">
    <source>
        <dbReference type="ARBA" id="ARBA00023237"/>
    </source>
</evidence>
<reference evidence="9 10" key="1">
    <citation type="journal article" date="2023" name="Microbiol. Resour. Announc.">
        <title>Complete Genome Sequence of Imperialibacter roseus strain P4T.</title>
        <authorList>
            <person name="Tizabi D.R."/>
            <person name="Bachvaroff T."/>
            <person name="Hill R.T."/>
        </authorList>
    </citation>
    <scope>NUCLEOTIDE SEQUENCE [LARGE SCALE GENOMIC DNA]</scope>
    <source>
        <strain evidence="9 10">P4T</strain>
    </source>
</reference>
<evidence type="ECO:0000256" key="1">
    <source>
        <dbReference type="ARBA" id="ARBA00004442"/>
    </source>
</evidence>
<evidence type="ECO:0000256" key="6">
    <source>
        <dbReference type="ARBA" id="ARBA00023136"/>
    </source>
</evidence>
<comment type="subcellular location">
    <subcellularLocation>
        <location evidence="1">Cell outer membrane</location>
    </subcellularLocation>
</comment>
<accession>A0ABZ0IU98</accession>
<proteinExistence type="inferred from homology"/>
<dbReference type="Gene3D" id="1.20.1600.10">
    <property type="entry name" value="Outer membrane efflux proteins (OEP)"/>
    <property type="match status" value="1"/>
</dbReference>
<evidence type="ECO:0000256" key="2">
    <source>
        <dbReference type="ARBA" id="ARBA00007613"/>
    </source>
</evidence>
<keyword evidence="8" id="KW-0732">Signal</keyword>
<dbReference type="EMBL" id="CP136051">
    <property type="protein sequence ID" value="WOK08608.1"/>
    <property type="molecule type" value="Genomic_DNA"/>
</dbReference>